<name>A0A4U1G829_9SPHI</name>
<dbReference type="InterPro" id="IPR026341">
    <property type="entry name" value="T9SS_type_B"/>
</dbReference>
<dbReference type="Proteomes" id="UP000309594">
    <property type="component" value="Unassembled WGS sequence"/>
</dbReference>
<dbReference type="Pfam" id="PF13585">
    <property type="entry name" value="CHU_C"/>
    <property type="match status" value="1"/>
</dbReference>
<dbReference type="EMBL" id="SWDX01000005">
    <property type="protein sequence ID" value="TKC60027.1"/>
    <property type="molecule type" value="Genomic_DNA"/>
</dbReference>
<dbReference type="AlphaFoldDB" id="A0A4U1G829"/>
<comment type="caution">
    <text evidence="3">The sequence shown here is derived from an EMBL/GenBank/DDBJ whole genome shotgun (WGS) entry which is preliminary data.</text>
</comment>
<proteinExistence type="predicted"/>
<keyword evidence="1" id="KW-0732">Signal</keyword>
<evidence type="ECO:0000256" key="1">
    <source>
        <dbReference type="SAM" id="SignalP"/>
    </source>
</evidence>
<feature type="chain" id="PRO_5020852958" evidence="1">
    <location>
        <begin position="22"/>
        <end position="1198"/>
    </location>
</feature>
<gene>
    <name evidence="3" type="ORF">FBD94_13975</name>
</gene>
<protein>
    <submittedName>
        <fullName evidence="3">T9SS type B sorting domain-containing protein</fullName>
    </submittedName>
</protein>
<dbReference type="PROSITE" id="PS50835">
    <property type="entry name" value="IG_LIKE"/>
    <property type="match status" value="1"/>
</dbReference>
<feature type="signal peptide" evidence="1">
    <location>
        <begin position="1"/>
        <end position="21"/>
    </location>
</feature>
<dbReference type="RefSeq" id="WP_136880632.1">
    <property type="nucleotide sequence ID" value="NZ_SWDX01000005.1"/>
</dbReference>
<dbReference type="InterPro" id="IPR007110">
    <property type="entry name" value="Ig-like_dom"/>
</dbReference>
<reference evidence="3 4" key="1">
    <citation type="submission" date="2019-04" db="EMBL/GenBank/DDBJ databases">
        <title>Pedobacter sp. RP-1-16 sp. nov., isolated from Arctic soil.</title>
        <authorList>
            <person name="Dahal R.H."/>
            <person name="Kim D.-U."/>
        </authorList>
    </citation>
    <scope>NUCLEOTIDE SEQUENCE [LARGE SCALE GENOMIC DNA]</scope>
    <source>
        <strain evidence="3 4">RP-1-16</strain>
    </source>
</reference>
<sequence>MRYSKCAILVFLLFGFLTGFSQTVEVTSTADAGTGTLRAALSNVPAGTTGYTINFNLPGPATENNRTIRLRSALPSIPSNVTIDGTSQPVWDVLGVSGAKIIIEPEFANSTFHGLTIGTYNTVYTQVVNVQIYGLFLRNFAKFTSLQNVNTNQGSGIVIDYRASNIKIGAPGKGNIIGGTINGILINNSNYYTAPALANISIQSNLIGVLYDGITAIPNITGISSSLYETSIAIGGDNAGEGNVIAANQTNVNINRVNSSSSRISVVIVNNKIGVNFNGTKDFSDLQLFLLSSSLEIHGVKVNAVNTDLYLRKNIISGNRTTGVYITNSDFVLTSNYIGTGIGKTELLGNGIGVRLEGAATGTIGGTVTSDLGNIIANNNYGVELTSSRQVKIMRNSFYCNKIFGIGPALNYTQAYVQILIKRPNHIEGRATANTEVELFYTQECNGICEGREYFVTVQTDATGRWYYDGPLAGNVTATATPILNGTTSQFSTAALLEGEAIVTSVTCHGNGSIKIPEPREGFTFTWNRIEENGTRTELIPPGTVQEISDLPVGQYEVVIDDGCRAVARQFPIKDQRLVNLVVNWPTPSCGQLAFPFSASVDRGEGALTYKWTNVVTNQVTYGKTVTMPEGTYKLVVTDQAGCPIESEVKEIKRLPSPIINTGTAVVGKAACGASNGVIKNITITDFIGTLTYKWYVMDRDPLTGTYVQGAKVGDDLDLVDMPGGIYMLEVKDQGPCPAVRINYPGITIAITNSVIINGGTTQNTTCGNNNGAINNIAITQGDTYRLTTSTGVLVKSGTCSPGIPFNITTGINGGLASGTYILNASNSITGCTAVAANYIIGITQITQYPAQVVSINKAKCDLDNGSITLNYPNNIKPPTGKYQWKNEAGEVFPGTAEKIENLPKGYYTLHIIDPNGCTSDPLGPYEIDRIPLIIVDKMSGVSTDDVCGLGRGTITGVRISEGLPLSGSGADAVYLYQWKNANGDIVSTDRDLTKAFAGEYHLEVRDQASCDPQISRVFKIEAPTIPLQTPTFDQKRRVCYATEIMIPITAPEEGIYQMFHSEDDVIPVMETKNGIFIFKVAKTSEYVIRRKNGTCVSDFVPLHIEVTNDNLEIKNTMTPNGDGMNDYWMISGLPDYKDINIKVYTRSGQLVYESTGPYNKPFDGRFRGVDLPAGAYYYKIDLRADCNPIGGSITLLR</sequence>
<accession>A0A4U1G829</accession>
<evidence type="ECO:0000313" key="3">
    <source>
        <dbReference type="EMBL" id="TKC60027.1"/>
    </source>
</evidence>
<dbReference type="NCBIfam" id="TIGR04131">
    <property type="entry name" value="Bac_Flav_CTERM"/>
    <property type="match status" value="1"/>
</dbReference>
<evidence type="ECO:0000259" key="2">
    <source>
        <dbReference type="PROSITE" id="PS50835"/>
    </source>
</evidence>
<feature type="domain" description="Ig-like" evidence="2">
    <location>
        <begin position="482"/>
        <end position="529"/>
    </location>
</feature>
<evidence type="ECO:0000313" key="4">
    <source>
        <dbReference type="Proteomes" id="UP000309594"/>
    </source>
</evidence>
<organism evidence="3 4">
    <name type="scientific">Pedobacter hiemivivus</name>
    <dbReference type="NCBI Taxonomy" id="2530454"/>
    <lineage>
        <taxon>Bacteria</taxon>
        <taxon>Pseudomonadati</taxon>
        <taxon>Bacteroidota</taxon>
        <taxon>Sphingobacteriia</taxon>
        <taxon>Sphingobacteriales</taxon>
        <taxon>Sphingobacteriaceae</taxon>
        <taxon>Pedobacter</taxon>
    </lineage>
</organism>